<evidence type="ECO:0000256" key="2">
    <source>
        <dbReference type="SAM" id="MobiDB-lite"/>
    </source>
</evidence>
<gene>
    <name evidence="5" type="ORF">E4U03_07735</name>
</gene>
<dbReference type="OrthoDB" id="9814088at2"/>
<evidence type="ECO:0000256" key="1">
    <source>
        <dbReference type="SAM" id="Coils"/>
    </source>
</evidence>
<dbReference type="InterPro" id="IPR052933">
    <property type="entry name" value="DNA_Protect_Modify"/>
</dbReference>
<comment type="caution">
    <text evidence="5">The sequence shown here is derived from an EMBL/GenBank/DDBJ whole genome shotgun (WGS) entry which is preliminary data.</text>
</comment>
<dbReference type="SMART" id="SM00487">
    <property type="entry name" value="DEXDc"/>
    <property type="match status" value="1"/>
</dbReference>
<dbReference type="RefSeq" id="WP_135012980.1">
    <property type="nucleotide sequence ID" value="NZ_JADGLK010000025.1"/>
</dbReference>
<dbReference type="PANTHER" id="PTHR41313">
    <property type="entry name" value="ADENINE-SPECIFIC METHYLTRANSFERASE"/>
    <property type="match status" value="1"/>
</dbReference>
<feature type="coiled-coil region" evidence="1">
    <location>
        <begin position="999"/>
        <end position="1033"/>
    </location>
</feature>
<proteinExistence type="predicted"/>
<sequence length="2355" mass="257475">MDETRSVDLERIGELLGVSEDEAVEQLGDLVFKDPADGQYVPAVGYLSGNVREKLEVAEEAAALDSSYLQNVEALKDVLPPWAGIEKIHLQVGASFMTQEQYRQFALETFGVPLTITKSPDGTGWEVPHRNADMKPSVRLTYGTKRRGPADLLDAVMNNRQPKVSDKVKDLHTGKEKYVLNEKETKEARLKAAKIEYTFKKWISSSPARVAQVEREFNRRFNSYVAPDYSVLGQHLALKDISPDFTPHPYQREAVARIVNEPSVLLDHVVGAGKTGSMIMGALELRNRGIAQKPLFVVPNHLVEQITREFSQWAPTSQVLMIPTGISATERKVYAAKALAGDWDAVIMPQSIFNRVGLSAGRQSQFLREDIEALIAQKQTSGDDMTVKAIEKLIKRKETRMEELFARKDEGVTFEELGCDYLFVDEAHDFKNLGRVSDYQELSCAGSMRAADLDFILRALREDKIQASGGLNRAPAVATFATGTPIANSLSELWVMMHYLRPDVLEDLGISSIDSWARVFTRAEPAMEVQPSGLGFRIVNKITEYENLEQLKQLNSLFTSTVTRDQIPQKLPSIVGGTMKNINRDASEHVKSYMDDVVKTIENPGPEDYLIEVLGRARRVALDPRLVGLEADEDGGRPRLVANEVMRIHRQYQDTEYLGADGAPTVLPGGLQVIFCDQGAPGTSAEFNMYDAMKEELVAAGMPVEKVAYIHDAGDDAERAELFSRCRSGEVSVLIGSTQKMGTGMNVQQRLTAIHHVDIPWRPADLEQREGRGIRQGNQNDEIEILSYGTKGTFDAYSWQVIARKLKALNQWKAGEGLDSMESLSGDGDPQMMIAWLTDNPALMEQLTLTVEVQRLLMEKNAESSSAKDLEFEISTTEARMSGLESTMKLYEAAIAHQAFLGVQFFLGDKVFDGRTKEAGEQLLRGLALLNLAGAKSPDTFYQLGQIGNIPFVGQLDAITGFLNLRLVDPVSGQVLPGSGHSVEPNKIAAGQVSGVGQLARLVRAASTLDAQLEALQQRHQMLGDEMISLRSRLSEARVGFAKQDELDEKLMRLEQLSADLGIDSLETEDFDRGEVDTRVDDSEAVLNDDEVELLYGQVSDVNALRDGDVIEIGSGQSLDRGLYRVYSQHPVTGQKPHYGVFVYEDEVVDFDAGTELPVLWPATDFELASRLYSALDERDKLILERSETDWVPSPLHKEKTFDYVKSLEPGSKVTWFTRVMGEGSQQTILPIDGVIQGVAPAGWPGYDVTFLDTAGQEHVAMVTRGAPGDFIHRDGIDLEAAAAAEKAAIEAELANQKKVSSTRLLRGDMLLKDVEGIGRAGDQWVGTGFVDPQTLESVREPGFTPEKAYDAGLLTWDDIAPGRILDASEMLMAFDSVLSSATIGDLREGDVVDGQKLAPKAGITEPVRILGVSGWGSKLTLSYRKVSDPIWAETQVVNRMSSSKVGAITERRFGVLTPAEKAILSEVETRQLTFDSIPEEVYGSWVSVVSDSHSEKPMRHFGILRNWKRSASSSSTAEAVLEIDGQRQTFTVNSWNGQPTLYIQGTPSDIDWRGMLLGVDGLGSARGAGFEGLRGFRVPDFGTVREFTRADEAASEVSGEEPVEAVSSVPEFIAQPVDVEPEPALEAEAVTGEEAEGSEAEVLVPSEVFVPNDDVVEVPSLQVLVTHQYEADTETEQEADVAEDIQAVVAEGSGQAEVKVVAEDLEQVRHDVEEATEGISTVDSQGQIVTKGLDAESSLAVGVARAALKAAGYEQDVHDTELVDNGEQLRPLNDLVVGDYVVIRPSVTAIAPAAEYGIELTSQEAGEFFAEEDVLVAYLAARGKTDDWNSHVFEATDSRGSTYQFTLNTVYPVRELPVLSDPAYALEHTYVGEHVNRDSILRNYGSVSPATLIVGDRVSFAGVKNCANYDQVSGHDFLVLDVLEAEDEELVYLALQAPDTGDVLEVEASWYNAVYLKRATTDEWADIATREHQEWINAKFLPVSVEEVDTGQTVTVVGTSLDGEPVQVSGEVTFVDAGTPLHEATVQVEDAAGEEITVVEVKQVLEQPAGSEPAADVAPDTEPQSRPARLDENIGYVGVEDLTAPDVPTESGQVATTLTYGQVRAGDRITDGTGNWYSVYKSTIKPDGDVELAFRGANQMFTTTMPAATTISADPYPAAPFYGKLWEQVEATRVRPGDLLNVFDSSNKALTLKVLDVRQNAMGMLVADVQGPGGVRDDFPLQPRDLVKLKAPLCEEPRDGIPGGAQVSVPVQNLEVGNVISLYGNSNRRGVVLGVAEMPDTGLIRVHYQQLDGPVSKTRSWDFPRGYSAPLLENHHGAEVAQARSAADARMKSPGYSPELCQGLSIDHGTEMSF</sequence>
<protein>
    <recommendedName>
        <fullName evidence="7">Helicase</fullName>
    </recommendedName>
</protein>
<keyword evidence="1" id="KW-0175">Coiled coil</keyword>
<dbReference type="Proteomes" id="UP000297951">
    <property type="component" value="Unassembled WGS sequence"/>
</dbReference>
<dbReference type="PANTHER" id="PTHR41313:SF1">
    <property type="entry name" value="DNA METHYLASE ADENINE-SPECIFIC DOMAIN-CONTAINING PROTEIN"/>
    <property type="match status" value="1"/>
</dbReference>
<dbReference type="GO" id="GO:0016787">
    <property type="term" value="F:hydrolase activity"/>
    <property type="evidence" value="ECO:0007669"/>
    <property type="project" value="InterPro"/>
</dbReference>
<dbReference type="InterPro" id="IPR014001">
    <property type="entry name" value="Helicase_ATP-bd"/>
</dbReference>
<dbReference type="Gene3D" id="3.40.50.300">
    <property type="entry name" value="P-loop containing nucleotide triphosphate hydrolases"/>
    <property type="match status" value="2"/>
</dbReference>
<evidence type="ECO:0000313" key="6">
    <source>
        <dbReference type="Proteomes" id="UP000297951"/>
    </source>
</evidence>
<dbReference type="InterPro" id="IPR006935">
    <property type="entry name" value="Helicase/UvrB_N"/>
</dbReference>
<feature type="domain" description="Helicase ATP-binding" evidence="3">
    <location>
        <begin position="243"/>
        <end position="513"/>
    </location>
</feature>
<feature type="region of interest" description="Disordered" evidence="2">
    <location>
        <begin position="2048"/>
        <end position="2069"/>
    </location>
</feature>
<name>A0A4Y9F2T7_9MICC</name>
<dbReference type="InterPro" id="IPR027417">
    <property type="entry name" value="P-loop_NTPase"/>
</dbReference>
<reference evidence="5 6" key="1">
    <citation type="submission" date="2019-03" db="EMBL/GenBank/DDBJ databases">
        <title>Diversity of the mouse oral microbiome.</title>
        <authorList>
            <person name="Joseph S."/>
            <person name="Aduse-Opoku J."/>
            <person name="Curtis M."/>
            <person name="Wade W."/>
            <person name="Hashim A."/>
        </authorList>
    </citation>
    <scope>NUCLEOTIDE SEQUENCE [LARGE SCALE GENOMIC DNA]</scope>
    <source>
        <strain evidence="6">irhom_31</strain>
    </source>
</reference>
<dbReference type="SMART" id="SM00490">
    <property type="entry name" value="HELICc"/>
    <property type="match status" value="1"/>
</dbReference>
<evidence type="ECO:0000313" key="5">
    <source>
        <dbReference type="EMBL" id="TFU21892.1"/>
    </source>
</evidence>
<evidence type="ECO:0008006" key="7">
    <source>
        <dbReference type="Google" id="ProtNLM"/>
    </source>
</evidence>
<organism evidence="5 6">
    <name type="scientific">Rothia nasimurium</name>
    <dbReference type="NCBI Taxonomy" id="85336"/>
    <lineage>
        <taxon>Bacteria</taxon>
        <taxon>Bacillati</taxon>
        <taxon>Actinomycetota</taxon>
        <taxon>Actinomycetes</taxon>
        <taxon>Micrococcales</taxon>
        <taxon>Micrococcaceae</taxon>
        <taxon>Rothia</taxon>
    </lineage>
</organism>
<dbReference type="EMBL" id="SPQC01000025">
    <property type="protein sequence ID" value="TFU21892.1"/>
    <property type="molecule type" value="Genomic_DNA"/>
</dbReference>
<dbReference type="Pfam" id="PF04851">
    <property type="entry name" value="ResIII"/>
    <property type="match status" value="1"/>
</dbReference>
<dbReference type="InterPro" id="IPR001650">
    <property type="entry name" value="Helicase_C-like"/>
</dbReference>
<dbReference type="SUPFAM" id="SSF52540">
    <property type="entry name" value="P-loop containing nucleoside triphosphate hydrolases"/>
    <property type="match status" value="2"/>
</dbReference>
<dbReference type="GO" id="GO:0003677">
    <property type="term" value="F:DNA binding"/>
    <property type="evidence" value="ECO:0007669"/>
    <property type="project" value="InterPro"/>
</dbReference>
<evidence type="ECO:0000259" key="3">
    <source>
        <dbReference type="SMART" id="SM00487"/>
    </source>
</evidence>
<dbReference type="Pfam" id="PF00271">
    <property type="entry name" value="Helicase_C"/>
    <property type="match status" value="1"/>
</dbReference>
<accession>A0A4Y9F2T7</accession>
<evidence type="ECO:0000259" key="4">
    <source>
        <dbReference type="SMART" id="SM00490"/>
    </source>
</evidence>
<feature type="domain" description="Helicase C-terminal" evidence="4">
    <location>
        <begin position="687"/>
        <end position="777"/>
    </location>
</feature>
<dbReference type="GO" id="GO:0005524">
    <property type="term" value="F:ATP binding"/>
    <property type="evidence" value="ECO:0007669"/>
    <property type="project" value="InterPro"/>
</dbReference>